<evidence type="ECO:0000256" key="3">
    <source>
        <dbReference type="ARBA" id="ARBA00022737"/>
    </source>
</evidence>
<dbReference type="PANTHER" id="PTHR24113:SF12">
    <property type="entry name" value="RAN GTPASE-ACTIVATING PROTEIN 1"/>
    <property type="match status" value="1"/>
</dbReference>
<dbReference type="Pfam" id="PF13516">
    <property type="entry name" value="LRR_6"/>
    <property type="match status" value="4"/>
</dbReference>
<dbReference type="InterPro" id="IPR027038">
    <property type="entry name" value="RanGap"/>
</dbReference>
<dbReference type="Gene3D" id="3.80.10.10">
    <property type="entry name" value="Ribonuclease Inhibitor"/>
    <property type="match status" value="6"/>
</dbReference>
<dbReference type="Proteomes" id="UP001642464">
    <property type="component" value="Unassembled WGS sequence"/>
</dbReference>
<dbReference type="EMBL" id="CAXAMM010019446">
    <property type="protein sequence ID" value="CAK9045740.1"/>
    <property type="molecule type" value="Genomic_DNA"/>
</dbReference>
<keyword evidence="1" id="KW-0343">GTPase activation</keyword>
<sequence>MSCRSEVVLQRRPEPLQLALAEQNNHKRYWRAVVYTVVSAQVCQSPAWQRFDPMGREEIGRWLAFLRPSSNAVELQLSKVPIEDVDQQELSESLKSNQFLQSLWLTGNELTAEGARALGEGIASNQSLRTLRINYNGRMGVEGVEHIMNAVAANPRLQSFHFGDNDLQAEGLLIVTTALALHTGLRHLDLSWAGNIGVTGAQALAQLLRSNRRLEELRLTENDVGPEGGKAIAEAAAQSSLRLLLCDYNSIQDDGAKAIACMIRSNDTIKTLGLHANAMTAMGVEVICEALKSNKTLLNIDLRHNRCGDLGIVGEAMGMSSVREWDLRSMGLGPSAFKAIARNCAKLQKLNLEDNEPGLDGYITFADHFKGTALEELNLQAHVQAPPEAAQLSLSRCLQSNLSLRVLQLLLLGGRTSTEVTQVQLGAIKNGSALEELSADTMDDDAASLAEVISSSNLKIIRCRFHQPESLRELFTCQKGLKVLDLSSSRLTGAGGVWSELLLQPQPVAEELCLSSCALNQDDAMELAKGLASNAWLLKLSLRRNSFEQPSWEALAKAMETNGTLEDLDLVETGLNDQSFAVLAGSLKFNKSLRRLEFSGDIADATMLAELLAVNVSLREIESAGDLFTGKGVEMLLSSLETNSFLSSFTLEHTQPRKFKKDKADYKLYEASLKTIEWLVARNEHPAWVLNSSFQKGNEVLVCLRTLGGESVLELQVGEDETVAKLIRLVYERLGYLRPLRLMFADGRFW</sequence>
<protein>
    <submittedName>
        <fullName evidence="4">LRR and CARD domains-containing protein 3 (Nucleotide-binding oligomerization domain protein 3</fullName>
    </submittedName>
</protein>
<dbReference type="InterPro" id="IPR001611">
    <property type="entry name" value="Leu-rich_rpt"/>
</dbReference>
<proteinExistence type="predicted"/>
<accession>A0ABP0M6B3</accession>
<keyword evidence="5" id="KW-1185">Reference proteome</keyword>
<reference evidence="4 5" key="1">
    <citation type="submission" date="2024-02" db="EMBL/GenBank/DDBJ databases">
        <authorList>
            <person name="Chen Y."/>
            <person name="Shah S."/>
            <person name="Dougan E. K."/>
            <person name="Thang M."/>
            <person name="Chan C."/>
        </authorList>
    </citation>
    <scope>NUCLEOTIDE SEQUENCE [LARGE SCALE GENOMIC DNA]</scope>
</reference>
<gene>
    <name evidence="4" type="ORF">SCF082_LOCUS25841</name>
</gene>
<keyword evidence="3" id="KW-0677">Repeat</keyword>
<dbReference type="SMART" id="SM00368">
    <property type="entry name" value="LRR_RI"/>
    <property type="match status" value="12"/>
</dbReference>
<dbReference type="PANTHER" id="PTHR24113">
    <property type="entry name" value="RAN GTPASE-ACTIVATING PROTEIN 1"/>
    <property type="match status" value="1"/>
</dbReference>
<comment type="caution">
    <text evidence="4">The sequence shown here is derived from an EMBL/GenBank/DDBJ whole genome shotgun (WGS) entry which is preliminary data.</text>
</comment>
<evidence type="ECO:0000256" key="1">
    <source>
        <dbReference type="ARBA" id="ARBA00022468"/>
    </source>
</evidence>
<dbReference type="InterPro" id="IPR032675">
    <property type="entry name" value="LRR_dom_sf"/>
</dbReference>
<name>A0ABP0M6B3_9DINO</name>
<evidence type="ECO:0000313" key="4">
    <source>
        <dbReference type="EMBL" id="CAK9045740.1"/>
    </source>
</evidence>
<organism evidence="4 5">
    <name type="scientific">Durusdinium trenchii</name>
    <dbReference type="NCBI Taxonomy" id="1381693"/>
    <lineage>
        <taxon>Eukaryota</taxon>
        <taxon>Sar</taxon>
        <taxon>Alveolata</taxon>
        <taxon>Dinophyceae</taxon>
        <taxon>Suessiales</taxon>
        <taxon>Symbiodiniaceae</taxon>
        <taxon>Durusdinium</taxon>
    </lineage>
</organism>
<evidence type="ECO:0000256" key="2">
    <source>
        <dbReference type="ARBA" id="ARBA00022614"/>
    </source>
</evidence>
<dbReference type="SUPFAM" id="SSF52047">
    <property type="entry name" value="RNI-like"/>
    <property type="match status" value="2"/>
</dbReference>
<evidence type="ECO:0000313" key="5">
    <source>
        <dbReference type="Proteomes" id="UP001642464"/>
    </source>
</evidence>
<keyword evidence="2" id="KW-0433">Leucine-rich repeat</keyword>